<dbReference type="UniPathway" id="UPA00094"/>
<comment type="catalytic activity">
    <reaction evidence="13 14">
        <text>a very-long-chain (3R)-3-hydroxyacyl-CoA = a very-long-chain (2E)-enoyl-CoA + H2O</text>
        <dbReference type="Rhea" id="RHEA:45812"/>
        <dbReference type="ChEBI" id="CHEBI:15377"/>
        <dbReference type="ChEBI" id="CHEBI:83728"/>
        <dbReference type="ChEBI" id="CHEBI:85440"/>
        <dbReference type="EC" id="4.2.1.134"/>
    </reaction>
</comment>
<dbReference type="GO" id="GO:0030148">
    <property type="term" value="P:sphingolipid biosynthetic process"/>
    <property type="evidence" value="ECO:0007669"/>
    <property type="project" value="TreeGrafter"/>
</dbReference>
<dbReference type="OrthoDB" id="46988at2759"/>
<keyword evidence="10 14" id="KW-0472">Membrane</keyword>
<gene>
    <name evidence="16" type="ORF">BB559_001243</name>
</gene>
<keyword evidence="12 14" id="KW-0456">Lyase</keyword>
<feature type="transmembrane region" description="Helical" evidence="14">
    <location>
        <begin position="183"/>
        <end position="203"/>
    </location>
</feature>
<dbReference type="GO" id="GO:0102158">
    <property type="term" value="F:very-long-chain (3R)-3-hydroxyacyl-CoA dehydratase activity"/>
    <property type="evidence" value="ECO:0007669"/>
    <property type="project" value="UniProtKB-EC"/>
</dbReference>
<proteinExistence type="inferred from homology"/>
<keyword evidence="14" id="KW-0256">Endoplasmic reticulum</keyword>
<comment type="pathway">
    <text evidence="2 14">Lipid metabolism; fatty acid biosynthesis.</text>
</comment>
<keyword evidence="7 14" id="KW-0276">Fatty acid metabolism</keyword>
<keyword evidence="8 14" id="KW-1133">Transmembrane helix</keyword>
<evidence type="ECO:0000256" key="13">
    <source>
        <dbReference type="ARBA" id="ARBA00036671"/>
    </source>
</evidence>
<dbReference type="GO" id="GO:0005789">
    <property type="term" value="C:endoplasmic reticulum membrane"/>
    <property type="evidence" value="ECO:0007669"/>
    <property type="project" value="UniProtKB-SubCell"/>
</dbReference>
<keyword evidence="17" id="KW-1185">Reference proteome</keyword>
<evidence type="ECO:0000256" key="15">
    <source>
        <dbReference type="SAM" id="MobiDB-lite"/>
    </source>
</evidence>
<evidence type="ECO:0000256" key="9">
    <source>
        <dbReference type="ARBA" id="ARBA00023098"/>
    </source>
</evidence>
<evidence type="ECO:0000256" key="12">
    <source>
        <dbReference type="ARBA" id="ARBA00023239"/>
    </source>
</evidence>
<feature type="transmembrane region" description="Helical" evidence="14">
    <location>
        <begin position="154"/>
        <end position="177"/>
    </location>
</feature>
<evidence type="ECO:0000256" key="8">
    <source>
        <dbReference type="ARBA" id="ARBA00022989"/>
    </source>
</evidence>
<comment type="caution">
    <text evidence="16">The sequence shown here is derived from an EMBL/GenBank/DDBJ whole genome shotgun (WGS) entry which is preliminary data.</text>
</comment>
<evidence type="ECO:0000256" key="10">
    <source>
        <dbReference type="ARBA" id="ARBA00023136"/>
    </source>
</evidence>
<comment type="similarity">
    <text evidence="3 14">Belongs to the very long-chain fatty acids dehydratase HACD family.</text>
</comment>
<dbReference type="AlphaFoldDB" id="A0A2T9Z2K7"/>
<comment type="function">
    <text evidence="14">Catalyzes the third of the four reactions of the long-chain fatty acids elongation cycle. This endoplasmic reticulum-bound enzymatic process, allows the addition of two carbons to the chain of long- and very long-chain fatty acids/VLCFAs per cycle. This enzyme catalyzes the dehydration of the 3-hydroxyacyl-CoA intermediate into trans-2,3-enoyl-CoA, within each cycle of fatty acid elongation. Thereby, it participates to the production of VLCFAs of different chain lengths that are involved in multiple biological processes as precursors of membrane lipids and lipid mediators.</text>
</comment>
<name>A0A2T9Z2K7_9FUNG</name>
<dbReference type="EMBL" id="MBFT01000066">
    <property type="protein sequence ID" value="PVU98838.1"/>
    <property type="molecule type" value="Genomic_DNA"/>
</dbReference>
<dbReference type="Pfam" id="PF04387">
    <property type="entry name" value="PTPLA"/>
    <property type="match status" value="1"/>
</dbReference>
<dbReference type="PANTHER" id="PTHR11035">
    <property type="entry name" value="VERY-LONG-CHAIN (3R)-3-HYDROXYACYL-COA DEHYDRATASE"/>
    <property type="match status" value="1"/>
</dbReference>
<keyword evidence="5 14" id="KW-0444">Lipid biosynthesis</keyword>
<feature type="transmembrane region" description="Helical" evidence="14">
    <location>
        <begin position="112"/>
        <end position="134"/>
    </location>
</feature>
<feature type="transmembrane region" description="Helical" evidence="14">
    <location>
        <begin position="62"/>
        <end position="81"/>
    </location>
</feature>
<comment type="subcellular location">
    <subcellularLocation>
        <location evidence="14">Endoplasmic reticulum membrane</location>
        <topology evidence="14">Multi-pass membrane protein</topology>
    </subcellularLocation>
    <subcellularLocation>
        <location evidence="1">Membrane</location>
        <topology evidence="1">Multi-pass membrane protein</topology>
    </subcellularLocation>
</comment>
<feature type="compositionally biased region" description="Polar residues" evidence="15">
    <location>
        <begin position="217"/>
        <end position="227"/>
    </location>
</feature>
<evidence type="ECO:0000256" key="11">
    <source>
        <dbReference type="ARBA" id="ARBA00023160"/>
    </source>
</evidence>
<dbReference type="GO" id="GO:0030497">
    <property type="term" value="P:fatty acid elongation"/>
    <property type="evidence" value="ECO:0007669"/>
    <property type="project" value="TreeGrafter"/>
</dbReference>
<keyword evidence="6 14" id="KW-0812">Transmembrane</keyword>
<protein>
    <recommendedName>
        <fullName evidence="4 14">Very-long-chain (3R)-3-hydroxyacyl-CoA dehydratase</fullName>
        <ecNumber evidence="4 14">4.2.1.134</ecNumber>
    </recommendedName>
</protein>
<sequence length="239" mass="27038">MAVQKKSTKKQDSKPSSFVQNYLIGYNVVSGIAWAYVFKIIFTHMISGNSYKTLFNELGSTLIGVQTVAVLEILHSAVGFVKSGLMTTVAQVFSRLYICWGVFYLFPEDSVTQSFGVLLLGVAWSITEIVRYAYYVTSIKGISFYPLLWIRYTFFYILYPAGVTGELLVAIASLPYAKNLSPYLYYYYIVLMATYAPGFYVLYGHMIRQRKKQLNPTVKKNVESSTPPAVRSATKKKKL</sequence>
<evidence type="ECO:0000256" key="3">
    <source>
        <dbReference type="ARBA" id="ARBA00007811"/>
    </source>
</evidence>
<dbReference type="InterPro" id="IPR007482">
    <property type="entry name" value="Tyr_Pase-like_PTPLA"/>
</dbReference>
<keyword evidence="9 14" id="KW-0443">Lipid metabolism</keyword>
<accession>A0A2T9Z2K7</accession>
<dbReference type="Proteomes" id="UP000245699">
    <property type="component" value="Unassembled WGS sequence"/>
</dbReference>
<evidence type="ECO:0000256" key="4">
    <source>
        <dbReference type="ARBA" id="ARBA00013122"/>
    </source>
</evidence>
<dbReference type="PANTHER" id="PTHR11035:SF3">
    <property type="entry name" value="VERY-LONG-CHAIN (3R)-3-HYDROXYACYL-COA DEHYDRATASE"/>
    <property type="match status" value="1"/>
</dbReference>
<organism evidence="16 17">
    <name type="scientific">Furculomyces boomerangus</name>
    <dbReference type="NCBI Taxonomy" id="61424"/>
    <lineage>
        <taxon>Eukaryota</taxon>
        <taxon>Fungi</taxon>
        <taxon>Fungi incertae sedis</taxon>
        <taxon>Zoopagomycota</taxon>
        <taxon>Kickxellomycotina</taxon>
        <taxon>Harpellomycetes</taxon>
        <taxon>Harpellales</taxon>
        <taxon>Harpellaceae</taxon>
        <taxon>Furculomyces</taxon>
    </lineage>
</organism>
<evidence type="ECO:0000256" key="7">
    <source>
        <dbReference type="ARBA" id="ARBA00022832"/>
    </source>
</evidence>
<evidence type="ECO:0000313" key="17">
    <source>
        <dbReference type="Proteomes" id="UP000245699"/>
    </source>
</evidence>
<evidence type="ECO:0000256" key="14">
    <source>
        <dbReference type="RuleBase" id="RU363109"/>
    </source>
</evidence>
<feature type="transmembrane region" description="Helical" evidence="14">
    <location>
        <begin position="21"/>
        <end position="42"/>
    </location>
</feature>
<keyword evidence="11 14" id="KW-0275">Fatty acid biosynthesis</keyword>
<dbReference type="STRING" id="61424.A0A2T9Z2K7"/>
<feature type="region of interest" description="Disordered" evidence="15">
    <location>
        <begin position="217"/>
        <end position="239"/>
    </location>
</feature>
<evidence type="ECO:0000256" key="1">
    <source>
        <dbReference type="ARBA" id="ARBA00004141"/>
    </source>
</evidence>
<evidence type="ECO:0000256" key="2">
    <source>
        <dbReference type="ARBA" id="ARBA00005194"/>
    </source>
</evidence>
<evidence type="ECO:0000256" key="5">
    <source>
        <dbReference type="ARBA" id="ARBA00022516"/>
    </source>
</evidence>
<evidence type="ECO:0000256" key="6">
    <source>
        <dbReference type="ARBA" id="ARBA00022692"/>
    </source>
</evidence>
<dbReference type="EC" id="4.2.1.134" evidence="4 14"/>
<reference evidence="16 17" key="1">
    <citation type="journal article" date="2018" name="MBio">
        <title>Comparative Genomics Reveals the Core Gene Toolbox for the Fungus-Insect Symbiosis.</title>
        <authorList>
            <person name="Wang Y."/>
            <person name="Stata M."/>
            <person name="Wang W."/>
            <person name="Stajich J.E."/>
            <person name="White M.M."/>
            <person name="Moncalvo J.M."/>
        </authorList>
    </citation>
    <scope>NUCLEOTIDE SEQUENCE [LARGE SCALE GENOMIC DNA]</scope>
    <source>
        <strain evidence="16 17">AUS-77-4</strain>
    </source>
</reference>
<dbReference type="GO" id="GO:0042761">
    <property type="term" value="P:very long-chain fatty acid biosynthetic process"/>
    <property type="evidence" value="ECO:0007669"/>
    <property type="project" value="TreeGrafter"/>
</dbReference>
<feature type="transmembrane region" description="Helical" evidence="14">
    <location>
        <begin position="88"/>
        <end position="106"/>
    </location>
</feature>
<evidence type="ECO:0000313" key="16">
    <source>
        <dbReference type="EMBL" id="PVU98838.1"/>
    </source>
</evidence>